<proteinExistence type="predicted"/>
<evidence type="ECO:0000313" key="1">
    <source>
        <dbReference type="EMBL" id="CAF5194815.1"/>
    </source>
</evidence>
<gene>
    <name evidence="1" type="ORF">SMN809_LOCUS73588</name>
</gene>
<sequence length="31" mass="3458">MDKFDDNDLVSLFKRCAYNVVMSAGCNVTSN</sequence>
<accession>A0A8S3I6K0</accession>
<evidence type="ECO:0000313" key="2">
    <source>
        <dbReference type="Proteomes" id="UP000676336"/>
    </source>
</evidence>
<dbReference type="PROSITE" id="PS51257">
    <property type="entry name" value="PROKAR_LIPOPROTEIN"/>
    <property type="match status" value="1"/>
</dbReference>
<reference evidence="1" key="1">
    <citation type="submission" date="2021-02" db="EMBL/GenBank/DDBJ databases">
        <authorList>
            <person name="Nowell W R."/>
        </authorList>
    </citation>
    <scope>NUCLEOTIDE SEQUENCE</scope>
</reference>
<dbReference type="AlphaFoldDB" id="A0A8S3I6K0"/>
<dbReference type="Proteomes" id="UP000676336">
    <property type="component" value="Unassembled WGS sequence"/>
</dbReference>
<dbReference type="EMBL" id="CAJOBI010328198">
    <property type="protein sequence ID" value="CAF5194815.1"/>
    <property type="molecule type" value="Genomic_DNA"/>
</dbReference>
<name>A0A8S3I6K0_9BILA</name>
<protein>
    <submittedName>
        <fullName evidence="1">Uncharacterized protein</fullName>
    </submittedName>
</protein>
<organism evidence="1 2">
    <name type="scientific">Rotaria magnacalcarata</name>
    <dbReference type="NCBI Taxonomy" id="392030"/>
    <lineage>
        <taxon>Eukaryota</taxon>
        <taxon>Metazoa</taxon>
        <taxon>Spiralia</taxon>
        <taxon>Gnathifera</taxon>
        <taxon>Rotifera</taxon>
        <taxon>Eurotatoria</taxon>
        <taxon>Bdelloidea</taxon>
        <taxon>Philodinida</taxon>
        <taxon>Philodinidae</taxon>
        <taxon>Rotaria</taxon>
    </lineage>
</organism>
<feature type="non-terminal residue" evidence="1">
    <location>
        <position position="31"/>
    </location>
</feature>
<comment type="caution">
    <text evidence="1">The sequence shown here is derived from an EMBL/GenBank/DDBJ whole genome shotgun (WGS) entry which is preliminary data.</text>
</comment>